<dbReference type="InterPro" id="IPR027073">
    <property type="entry name" value="5_3_exoribonuclease"/>
</dbReference>
<evidence type="ECO:0000256" key="1">
    <source>
        <dbReference type="ARBA" id="ARBA00022722"/>
    </source>
</evidence>
<evidence type="ECO:0000259" key="10">
    <source>
        <dbReference type="Pfam" id="PF18334"/>
    </source>
</evidence>
<protein>
    <submittedName>
        <fullName evidence="11">Uncharacterized protein</fullName>
    </submittedName>
</protein>
<dbReference type="PIRSF" id="PIRSF006743">
    <property type="entry name" value="Exonuclease_Xnr1"/>
    <property type="match status" value="1"/>
</dbReference>
<name>A0A7R8W619_9CRUS</name>
<feature type="compositionally biased region" description="Basic residues" evidence="5">
    <location>
        <begin position="1706"/>
        <end position="1715"/>
    </location>
</feature>
<dbReference type="EMBL" id="OB660143">
    <property type="protein sequence ID" value="CAD7223046.1"/>
    <property type="molecule type" value="Genomic_DNA"/>
</dbReference>
<feature type="compositionally biased region" description="Basic and acidic residues" evidence="5">
    <location>
        <begin position="1339"/>
        <end position="1355"/>
    </location>
</feature>
<gene>
    <name evidence="11" type="ORF">CTOB1V02_LOCUS1041</name>
</gene>
<evidence type="ECO:0000259" key="6">
    <source>
        <dbReference type="Pfam" id="PF03159"/>
    </source>
</evidence>
<feature type="domain" description="Xrn1 N-terminal" evidence="6">
    <location>
        <begin position="1"/>
        <end position="227"/>
    </location>
</feature>
<dbReference type="Pfam" id="PF18334">
    <property type="entry name" value="XRN1_D2_D3"/>
    <property type="match status" value="1"/>
</dbReference>
<reference evidence="11" key="1">
    <citation type="submission" date="2020-11" db="EMBL/GenBank/DDBJ databases">
        <authorList>
            <person name="Tran Van P."/>
        </authorList>
    </citation>
    <scope>NUCLEOTIDE SEQUENCE</scope>
</reference>
<evidence type="ECO:0000256" key="2">
    <source>
        <dbReference type="ARBA" id="ARBA00022801"/>
    </source>
</evidence>
<dbReference type="Gene3D" id="2.30.30.750">
    <property type="match status" value="1"/>
</dbReference>
<feature type="compositionally biased region" description="Polar residues" evidence="5">
    <location>
        <begin position="1158"/>
        <end position="1168"/>
    </location>
</feature>
<dbReference type="OrthoDB" id="372487at2759"/>
<dbReference type="InterPro" id="IPR040992">
    <property type="entry name" value="XRN1_D1"/>
</dbReference>
<dbReference type="PANTHER" id="PTHR12341:SF7">
    <property type="entry name" value="5'-3' EXORIBONUCLEASE 1"/>
    <property type="match status" value="1"/>
</dbReference>
<dbReference type="InterPro" id="IPR041412">
    <property type="entry name" value="Xrn1_helical"/>
</dbReference>
<evidence type="ECO:0000259" key="8">
    <source>
        <dbReference type="Pfam" id="PF18129"/>
    </source>
</evidence>
<feature type="region of interest" description="Disordered" evidence="5">
    <location>
        <begin position="1326"/>
        <end position="1512"/>
    </location>
</feature>
<dbReference type="Gene3D" id="1.25.40.1050">
    <property type="match status" value="1"/>
</dbReference>
<comment type="similarity">
    <text evidence="4">Belongs to the 5'-3' exonuclease family.</text>
</comment>
<dbReference type="InterPro" id="IPR047008">
    <property type="entry name" value="XRN1_SH3_sf"/>
</dbReference>
<keyword evidence="3" id="KW-0269">Exonuclease</keyword>
<evidence type="ECO:0000256" key="3">
    <source>
        <dbReference type="ARBA" id="ARBA00022839"/>
    </source>
</evidence>
<feature type="domain" description="Exoribonuclease Xrn1 D2/D3" evidence="10">
    <location>
        <begin position="803"/>
        <end position="1033"/>
    </location>
</feature>
<dbReference type="GO" id="GO:0016075">
    <property type="term" value="P:rRNA catabolic process"/>
    <property type="evidence" value="ECO:0007669"/>
    <property type="project" value="TreeGrafter"/>
</dbReference>
<dbReference type="InterPro" id="IPR047007">
    <property type="entry name" value="XRN1_D1_sf"/>
</dbReference>
<feature type="region of interest" description="Disordered" evidence="5">
    <location>
        <begin position="1674"/>
        <end position="1726"/>
    </location>
</feature>
<dbReference type="InterPro" id="IPR016494">
    <property type="entry name" value="5_3_exoribonuclease_1"/>
</dbReference>
<evidence type="ECO:0000256" key="5">
    <source>
        <dbReference type="SAM" id="MobiDB-lite"/>
    </source>
</evidence>
<evidence type="ECO:0000256" key="4">
    <source>
        <dbReference type="ARBA" id="ARBA00038299"/>
    </source>
</evidence>
<dbReference type="CDD" id="cd18673">
    <property type="entry name" value="PIN_XRN1-2-like"/>
    <property type="match status" value="1"/>
</dbReference>
<dbReference type="FunFam" id="3.40.50.12390:FF:000004">
    <property type="entry name" value="5'-3' exoribonuclease 1"/>
    <property type="match status" value="1"/>
</dbReference>
<feature type="compositionally biased region" description="Basic and acidic residues" evidence="5">
    <location>
        <begin position="1409"/>
        <end position="1436"/>
    </location>
</feature>
<feature type="domain" description="5'-3' exoribonuclease 1 D1" evidence="9">
    <location>
        <begin position="616"/>
        <end position="797"/>
    </location>
</feature>
<dbReference type="GO" id="GO:0003723">
    <property type="term" value="F:RNA binding"/>
    <property type="evidence" value="ECO:0007669"/>
    <property type="project" value="TreeGrafter"/>
</dbReference>
<dbReference type="InterPro" id="IPR041385">
    <property type="entry name" value="SH3_12"/>
</dbReference>
<evidence type="ECO:0000259" key="7">
    <source>
        <dbReference type="Pfam" id="PF17846"/>
    </source>
</evidence>
<dbReference type="Gene3D" id="2.170.260.40">
    <property type="match status" value="1"/>
</dbReference>
<keyword evidence="2" id="KW-0378">Hydrolase</keyword>
<dbReference type="GO" id="GO:0005634">
    <property type="term" value="C:nucleus"/>
    <property type="evidence" value="ECO:0007669"/>
    <property type="project" value="TreeGrafter"/>
</dbReference>
<sequence>MGIPKFFRWISERYPCLSETVKEHQIPEYDNLYLDMNGIIHVCSHPNDDDPHFRITEEEIFSDICKYIRYLFNTIKPRKVFYMAVDGVAPRAKMNQQRGRRFRSARDALNKEEEALKRGETLPEEARFDSNCITPGTPFMVRLDQYLRYWVAKMISTDPLWRGVKVYLSGHEVPGEGEHKIMEFIRHARSQDDYDPNTRHCLYGLDADLIMLGICTHEPRFSLLREEVRFGKSEKNKSRQNNPEDITFYLFHLSLLREYLSYEFSPLKNKVLSFEFDMEKIIDDWVFDQDIRLFPKENGGSSDEKRKKRWVPQGKYVTPQRRAIEEIETKMAGVKLAEKTLAGGGGFDADEDLARLLRSAEEVEDEPDLESPDDLPLIDYFDGDEALNREFRQHKRHYYQEKLGYGAVTQDVLQSQAECYVRAIQWNLHYYYHGVQSWSWYYPHHYSPFITDIRGFCDMDMNLDFGKPFLPFQQLLAVLPAASKTLLPKCYQPLMTDPISPLIRFYPIEFEQDLNGKKQDWEAVVLIPFIDQDSLIREMQKVEHLLTPEEVKRNGHGPIRVYEYAPKDQGPLNNPITSVTDLYHNYAAVSLVPREKMEVPLSKVRNGRLPNVLFTTYFVGFPTLSHIPHKFQLRKDGVKVFQQSSRGENMILEIEERDKSSDVSEFEEYCLKVLKGDIVIHVNWPSLQEANITAISTSSYRYTLDDSNKTLQKTKMGDNHRKIMETQANSIADYQATRYGIDVGDTHVLLQGMVLVGVNPVYGGNGIARSEKVWGTINQPYLWQMSVDDLKVKDPEYSRVKCLEDLYPIGSSVFVVSEAHYGCHGEVVKVKSKPPHTIYVKLTPRKEINLDRFRENYESRFKGRNGEKYYRGYEVGNYIGMSPHLVSRVTGTIYIVPEGVDENSRDKINVGLNLKSNAKNEQVLGYTKREPAQTESQNGQWVYSQTTSDLLMKYQDEFPDLFEFLESNSNQNAFHVEDVFADSDNPSQRLDELKAWLKKSPAAAAPWVSNDTEFLEEDTIRHLMNIVDSSTCNMRNKVVPFSPKELLVLNCVRDTNHTDYQLFDRVTYIKSGQTVPLGLTGTIIGIRTSKLQSGQTSLQYEVLFDEKFPGATAVRSIEERGFVCAGTALLNLSAAQRQGKAQIGRSSRRSAPPEPVRPQSSALSSTPRSAMPPRMPNAQTAPPAAGRGARRQDQERPGFGLSPALIRPEFQQSPPRRETPTSTTTPNPKGALLKRGEEQTLFKNDTPAPINAGKKSMRSLQSCLESAQMLKNFDDFADEYSSPSVPKTSTSSPAVAKAQLLGEDGHKREGDVELRQLWVAAAQGSLDDLKGGGGEGEEMPERTIDGGRERKKEEFVPPPTATTKSAVDPILQSLFRSVAAASGSNQMSPAKVSPGRAEAHVYVPPPLRSAEKEMEKRKRREAGPVERNMKDAEKKCWPAQPPSTTEKKKEGREKRRTVLSSQPPPAGLREEPSGLRAGGGGGKATRPVPPPPANRATAKPPQQGQQMTPGVPIPIQALFQSVASTNTPAVAAVAPPLLASNGAQAVSSPPLLNRPPPSLDALRGQVQFTDHQGRVGIEAMLAAARLHEQQQQYMMNNPPPRINATPQNQSSVLLPTSQANSLFQGSQNLNATASPFVPLQVTRKAQKSTAAPVDPFPPVVRQTPLPRQTAPLQTQPWTAHHIPPQPSGPAPVEKAEAKQRLVVAPKAKKTPKKVRTVQIGTGGTPK</sequence>
<dbReference type="Pfam" id="PF17846">
    <property type="entry name" value="XRN_M"/>
    <property type="match status" value="1"/>
</dbReference>
<dbReference type="Pfam" id="PF18129">
    <property type="entry name" value="SH3_12"/>
    <property type="match status" value="1"/>
</dbReference>
<dbReference type="GO" id="GO:0000956">
    <property type="term" value="P:nuclear-transcribed mRNA catabolic process"/>
    <property type="evidence" value="ECO:0007669"/>
    <property type="project" value="InterPro"/>
</dbReference>
<dbReference type="Pfam" id="PF03159">
    <property type="entry name" value="XRN_N"/>
    <property type="match status" value="1"/>
</dbReference>
<feature type="domain" description="Xrn1 helical" evidence="7">
    <location>
        <begin position="394"/>
        <end position="556"/>
    </location>
</feature>
<dbReference type="Gene3D" id="3.40.50.12390">
    <property type="match status" value="2"/>
</dbReference>
<keyword evidence="1" id="KW-0540">Nuclease</keyword>
<feature type="domain" description="5'-3' exoribonuclease 1 SH3-like" evidence="8">
    <location>
        <begin position="1059"/>
        <end position="1131"/>
    </location>
</feature>
<dbReference type="InterPro" id="IPR041106">
    <property type="entry name" value="XRN1_D2_D3"/>
</dbReference>
<dbReference type="InterPro" id="IPR004859">
    <property type="entry name" value="Xrn1_N"/>
</dbReference>
<evidence type="ECO:0000259" key="9">
    <source>
        <dbReference type="Pfam" id="PF18332"/>
    </source>
</evidence>
<dbReference type="Pfam" id="PF18332">
    <property type="entry name" value="XRN1_D1"/>
    <property type="match status" value="1"/>
</dbReference>
<feature type="region of interest" description="Disordered" evidence="5">
    <location>
        <begin position="1139"/>
        <end position="1236"/>
    </location>
</feature>
<evidence type="ECO:0000313" key="11">
    <source>
        <dbReference type="EMBL" id="CAD7223046.1"/>
    </source>
</evidence>
<dbReference type="PANTHER" id="PTHR12341">
    <property type="entry name" value="5'-&gt;3' EXORIBONUCLEASE"/>
    <property type="match status" value="1"/>
</dbReference>
<dbReference type="GO" id="GO:0004534">
    <property type="term" value="F:5'-3' RNA exonuclease activity"/>
    <property type="evidence" value="ECO:0007669"/>
    <property type="project" value="TreeGrafter"/>
</dbReference>
<proteinExistence type="inferred from homology"/>
<accession>A0A7R8W619</accession>
<organism evidence="11">
    <name type="scientific">Cyprideis torosa</name>
    <dbReference type="NCBI Taxonomy" id="163714"/>
    <lineage>
        <taxon>Eukaryota</taxon>
        <taxon>Metazoa</taxon>
        <taxon>Ecdysozoa</taxon>
        <taxon>Arthropoda</taxon>
        <taxon>Crustacea</taxon>
        <taxon>Oligostraca</taxon>
        <taxon>Ostracoda</taxon>
        <taxon>Podocopa</taxon>
        <taxon>Podocopida</taxon>
        <taxon>Cytherocopina</taxon>
        <taxon>Cytheroidea</taxon>
        <taxon>Cytherideidae</taxon>
        <taxon>Cyprideis</taxon>
    </lineage>
</organism>